<evidence type="ECO:0000256" key="2">
    <source>
        <dbReference type="ARBA" id="ARBA00006737"/>
    </source>
</evidence>
<evidence type="ECO:0000256" key="4">
    <source>
        <dbReference type="ARBA" id="ARBA00022553"/>
    </source>
</evidence>
<evidence type="ECO:0000256" key="1">
    <source>
        <dbReference type="ARBA" id="ARBA00004611"/>
    </source>
</evidence>
<accession>I7M308</accession>
<reference evidence="11" key="1">
    <citation type="journal article" date="2006" name="PLoS Biol.">
        <title>Macronuclear genome sequence of the ciliate Tetrahymena thermophila, a model eukaryote.</title>
        <authorList>
            <person name="Eisen J.A."/>
            <person name="Coyne R.S."/>
            <person name="Wu M."/>
            <person name="Wu D."/>
            <person name="Thiagarajan M."/>
            <person name="Wortman J.R."/>
            <person name="Badger J.H."/>
            <person name="Ren Q."/>
            <person name="Amedeo P."/>
            <person name="Jones K.M."/>
            <person name="Tallon L.J."/>
            <person name="Delcher A.L."/>
            <person name="Salzberg S.L."/>
            <person name="Silva J.C."/>
            <person name="Haas B.J."/>
            <person name="Majoros W.H."/>
            <person name="Farzad M."/>
            <person name="Carlton J.M."/>
            <person name="Smith R.K. Jr."/>
            <person name="Garg J."/>
            <person name="Pearlman R.E."/>
            <person name="Karrer K.M."/>
            <person name="Sun L."/>
            <person name="Manning G."/>
            <person name="Elde N.C."/>
            <person name="Turkewitz A.P."/>
            <person name="Asai D.J."/>
            <person name="Wilkes D.E."/>
            <person name="Wang Y."/>
            <person name="Cai H."/>
            <person name="Collins K."/>
            <person name="Stewart B.A."/>
            <person name="Lee S.R."/>
            <person name="Wilamowska K."/>
            <person name="Weinberg Z."/>
            <person name="Ruzzo W.L."/>
            <person name="Wloga D."/>
            <person name="Gaertig J."/>
            <person name="Frankel J."/>
            <person name="Tsao C.-C."/>
            <person name="Gorovsky M.A."/>
            <person name="Keeling P.J."/>
            <person name="Waller R.F."/>
            <person name="Patron N.J."/>
            <person name="Cherry J.M."/>
            <person name="Stover N.A."/>
            <person name="Krieger C.J."/>
            <person name="del Toro C."/>
            <person name="Ryder H.F."/>
            <person name="Williamson S.C."/>
            <person name="Barbeau R.A."/>
            <person name="Hamilton E.P."/>
            <person name="Orias E."/>
        </authorList>
    </citation>
    <scope>NUCLEOTIDE SEQUENCE [LARGE SCALE GENOMIC DNA]</scope>
    <source>
        <strain evidence="11">SB210</strain>
    </source>
</reference>
<keyword evidence="3" id="KW-0963">Cytoplasm</keyword>
<keyword evidence="6" id="KW-0969">Cilium</keyword>
<keyword evidence="5" id="KW-0282">Flagellum</keyword>
<protein>
    <submittedName>
        <fullName evidence="10">Radial spoke 3 protein</fullName>
    </submittedName>
</protein>
<keyword evidence="4" id="KW-0597">Phosphoprotein</keyword>
<comment type="subcellular location">
    <subcellularLocation>
        <location evidence="1">Cytoplasm</location>
        <location evidence="1">Cytoskeleton</location>
        <location evidence="1">Flagellum axoneme</location>
    </subcellularLocation>
</comment>
<gene>
    <name evidence="10" type="ORF">TTHERM_00566810</name>
</gene>
<dbReference type="RefSeq" id="XP_001022082.2">
    <property type="nucleotide sequence ID" value="XM_001022082.3"/>
</dbReference>
<dbReference type="AlphaFoldDB" id="I7M308"/>
<dbReference type="STRING" id="312017.I7M308"/>
<dbReference type="InterPro" id="IPR009290">
    <property type="entry name" value="Radial_spoke_3"/>
</dbReference>
<dbReference type="PANTHER" id="PTHR21648:SF0">
    <property type="entry name" value="RADIAL SPOKE HEAD PROTEIN 3 HOMOLOG"/>
    <property type="match status" value="1"/>
</dbReference>
<dbReference type="InParanoid" id="I7M308"/>
<evidence type="ECO:0000256" key="9">
    <source>
        <dbReference type="SAM" id="Coils"/>
    </source>
</evidence>
<evidence type="ECO:0000256" key="7">
    <source>
        <dbReference type="ARBA" id="ARBA00023212"/>
    </source>
</evidence>
<dbReference type="OrthoDB" id="313308at2759"/>
<feature type="coiled-coil region" evidence="9">
    <location>
        <begin position="187"/>
        <end position="229"/>
    </location>
</feature>
<keyword evidence="9" id="KW-0175">Coiled coil</keyword>
<evidence type="ECO:0000313" key="10">
    <source>
        <dbReference type="EMBL" id="EAS01837.2"/>
    </source>
</evidence>
<dbReference type="eggNOG" id="ENOG502QQSZ">
    <property type="taxonomic scope" value="Eukaryota"/>
</dbReference>
<evidence type="ECO:0000313" key="11">
    <source>
        <dbReference type="Proteomes" id="UP000009168"/>
    </source>
</evidence>
<evidence type="ECO:0000256" key="8">
    <source>
        <dbReference type="ARBA" id="ARBA00023273"/>
    </source>
</evidence>
<dbReference type="Pfam" id="PF06098">
    <property type="entry name" value="Radial_spoke_3"/>
    <property type="match status" value="1"/>
</dbReference>
<comment type="similarity">
    <text evidence="2">Belongs to the flagellar radial spoke RSP3 family.</text>
</comment>
<dbReference type="KEGG" id="tet:TTHERM_00566810"/>
<sequence>MKAVPAETFGFAAKPKVVNPRSKYREPVQEDEDPERVQNLMFEKRVVRGNTYARIITSKDNEIKNATKSGKSFKKTIQIQKEQIDYQRDQYEPGTPKPVAGRQNIEVQTDEFVEQLTDKPPEYEKDTQTEVFIDRPNPRLFMPKKTGIDQETQIWDGDLFDFDYEVEPILQVLLGKTLEQSRMEVLEEEELRVMKEQQKRFEQLRNAELAEMQRLEAKEKRLYEESERRKLQYKKQKEQNVLSHKKLISRNIAKQYLSKLRGNVVNMLEDQGVFRNPLQMSLYDQFLPWLYQNVQQELIQQHNIETELENLCVELIEENKALHKQGYDVEMEKREQIRQDKRQRQKELEEKRERKRLEKLRKIEMERRAKLRDEVAARILSKAEVKDNVLQNHISDIDNNQQENRPFVGLVGGLVGEFVLFMASLAQSQDEDLASGARELINNQEAILNSFKELLTSVLSEGSIDLPINSQIDALLAQKGEDLSLATLATAQLGDAQDDVIDLIVSNVSSQILNAIREHSNEFGFPQETIDQLIYLIVQSYFSEESLQAKIKFSPVKPVKGFSQAGIAYLRPDLESLTINTRSPKFGQEPEIGEDEEPIKVVPENLVESEFSNKVSLLNPKDEDLEVLVQHAVAEQVVREDILRVIAGSIKGVDGHEYPILYEALSKTQEYQRKVLDSIHNDFPVLDMKSY</sequence>
<dbReference type="EMBL" id="GG662556">
    <property type="protein sequence ID" value="EAS01837.2"/>
    <property type="molecule type" value="Genomic_DNA"/>
</dbReference>
<name>I7M308_TETTS</name>
<dbReference type="GeneID" id="7844085"/>
<proteinExistence type="inferred from homology"/>
<feature type="coiled-coil region" evidence="9">
    <location>
        <begin position="305"/>
        <end position="374"/>
    </location>
</feature>
<dbReference type="GO" id="GO:0005929">
    <property type="term" value="C:cilium"/>
    <property type="evidence" value="ECO:0007669"/>
    <property type="project" value="TreeGrafter"/>
</dbReference>
<dbReference type="Proteomes" id="UP000009168">
    <property type="component" value="Unassembled WGS sequence"/>
</dbReference>
<keyword evidence="7" id="KW-0206">Cytoskeleton</keyword>
<dbReference type="PANTHER" id="PTHR21648">
    <property type="entry name" value="FLAGELLAR RADIAL SPOKE PROTEIN 3"/>
    <property type="match status" value="1"/>
</dbReference>
<keyword evidence="11" id="KW-1185">Reference proteome</keyword>
<organism evidence="10 11">
    <name type="scientific">Tetrahymena thermophila (strain SB210)</name>
    <dbReference type="NCBI Taxonomy" id="312017"/>
    <lineage>
        <taxon>Eukaryota</taxon>
        <taxon>Sar</taxon>
        <taxon>Alveolata</taxon>
        <taxon>Ciliophora</taxon>
        <taxon>Intramacronucleata</taxon>
        <taxon>Oligohymenophorea</taxon>
        <taxon>Hymenostomatida</taxon>
        <taxon>Tetrahymenina</taxon>
        <taxon>Tetrahymenidae</taxon>
        <taxon>Tetrahymena</taxon>
    </lineage>
</organism>
<dbReference type="HOGENOM" id="CLU_435804_0_0_1"/>
<keyword evidence="8" id="KW-0966">Cell projection</keyword>
<evidence type="ECO:0000256" key="6">
    <source>
        <dbReference type="ARBA" id="ARBA00023069"/>
    </source>
</evidence>
<evidence type="ECO:0000256" key="3">
    <source>
        <dbReference type="ARBA" id="ARBA00022490"/>
    </source>
</evidence>
<evidence type="ECO:0000256" key="5">
    <source>
        <dbReference type="ARBA" id="ARBA00022846"/>
    </source>
</evidence>
<dbReference type="OMA" id="QLEVQQY"/>